<dbReference type="STRING" id="3818.A0A444ZCE7"/>
<feature type="domain" description="F-box" evidence="2">
    <location>
        <begin position="22"/>
        <end position="68"/>
    </location>
</feature>
<dbReference type="Pfam" id="PF12937">
    <property type="entry name" value="F-box-like"/>
    <property type="match status" value="1"/>
</dbReference>
<evidence type="ECO:0000313" key="3">
    <source>
        <dbReference type="EMBL" id="RYR11847.1"/>
    </source>
</evidence>
<dbReference type="OrthoDB" id="1924677at2759"/>
<evidence type="ECO:0000256" key="1">
    <source>
        <dbReference type="SAM" id="MobiDB-lite"/>
    </source>
</evidence>
<dbReference type="PROSITE" id="PS50181">
    <property type="entry name" value="FBOX"/>
    <property type="match status" value="1"/>
</dbReference>
<organism evidence="3 4">
    <name type="scientific">Arachis hypogaea</name>
    <name type="common">Peanut</name>
    <dbReference type="NCBI Taxonomy" id="3818"/>
    <lineage>
        <taxon>Eukaryota</taxon>
        <taxon>Viridiplantae</taxon>
        <taxon>Streptophyta</taxon>
        <taxon>Embryophyta</taxon>
        <taxon>Tracheophyta</taxon>
        <taxon>Spermatophyta</taxon>
        <taxon>Magnoliopsida</taxon>
        <taxon>eudicotyledons</taxon>
        <taxon>Gunneridae</taxon>
        <taxon>Pentapetalae</taxon>
        <taxon>rosids</taxon>
        <taxon>fabids</taxon>
        <taxon>Fabales</taxon>
        <taxon>Fabaceae</taxon>
        <taxon>Papilionoideae</taxon>
        <taxon>50 kb inversion clade</taxon>
        <taxon>dalbergioids sensu lato</taxon>
        <taxon>Dalbergieae</taxon>
        <taxon>Pterocarpus clade</taxon>
        <taxon>Arachis</taxon>
    </lineage>
</organism>
<comment type="caution">
    <text evidence="3">The sequence shown here is derived from an EMBL/GenBank/DDBJ whole genome shotgun (WGS) entry which is preliminary data.</text>
</comment>
<feature type="region of interest" description="Disordered" evidence="1">
    <location>
        <begin position="94"/>
        <end position="124"/>
    </location>
</feature>
<dbReference type="Proteomes" id="UP000289738">
    <property type="component" value="Chromosome B04"/>
</dbReference>
<feature type="region of interest" description="Disordered" evidence="1">
    <location>
        <begin position="1"/>
        <end position="22"/>
    </location>
</feature>
<keyword evidence="4" id="KW-1185">Reference proteome</keyword>
<dbReference type="Gene3D" id="1.20.1280.50">
    <property type="match status" value="1"/>
</dbReference>
<proteinExistence type="predicted"/>
<evidence type="ECO:0000259" key="2">
    <source>
        <dbReference type="PROSITE" id="PS50181"/>
    </source>
</evidence>
<feature type="compositionally biased region" description="Acidic residues" evidence="1">
    <location>
        <begin position="103"/>
        <end position="123"/>
    </location>
</feature>
<reference evidence="3 4" key="1">
    <citation type="submission" date="2019-01" db="EMBL/GenBank/DDBJ databases">
        <title>Sequencing of cultivated peanut Arachis hypogaea provides insights into genome evolution and oil improvement.</title>
        <authorList>
            <person name="Chen X."/>
        </authorList>
    </citation>
    <scope>NUCLEOTIDE SEQUENCE [LARGE SCALE GENOMIC DNA]</scope>
    <source>
        <strain evidence="4">cv. Fuhuasheng</strain>
        <tissue evidence="3">Leaves</tissue>
    </source>
</reference>
<dbReference type="InterPro" id="IPR036047">
    <property type="entry name" value="F-box-like_dom_sf"/>
</dbReference>
<feature type="compositionally biased region" description="Basic residues" evidence="1">
    <location>
        <begin position="1"/>
        <end position="13"/>
    </location>
</feature>
<dbReference type="PANTHER" id="PTHR31672">
    <property type="entry name" value="BNACNNG10540D PROTEIN"/>
    <property type="match status" value="1"/>
</dbReference>
<sequence length="179" mass="20282">MTVVTRKRGRRTTTRLQDPSPSPLAVALPEDLMIEILSRAPVSDPLQLRCVCKWWKSLVSDPQFVKNHLSRSIAEINDLASKALEDMIAFELQLNHAPPPPEPDPEEEDGAAAEEEAEEDAAEEEVRAMRKELDNMLTLVRSLKQSLETIKVDVQEIMSRMRCLQSFLQIYLKTATQSQ</sequence>
<accession>A0A444ZCE7</accession>
<protein>
    <recommendedName>
        <fullName evidence="2">F-box domain-containing protein</fullName>
    </recommendedName>
</protein>
<dbReference type="InterPro" id="IPR001810">
    <property type="entry name" value="F-box_dom"/>
</dbReference>
<dbReference type="PANTHER" id="PTHR31672:SF13">
    <property type="entry name" value="F-BOX PROTEIN CPR30-LIKE"/>
    <property type="match status" value="1"/>
</dbReference>
<dbReference type="EMBL" id="SDMP01000014">
    <property type="protein sequence ID" value="RYR11847.1"/>
    <property type="molecule type" value="Genomic_DNA"/>
</dbReference>
<dbReference type="Gramene" id="arahy.Tifrunner.gnm2.ann2.Ah14g051300.1">
    <property type="protein sequence ID" value="arahy.Tifrunner.gnm2.ann2.Ah14g051300.1-CDS-1"/>
    <property type="gene ID" value="arahy.Tifrunner.gnm2.ann2.Ah14g051300"/>
</dbReference>
<dbReference type="SUPFAM" id="SSF81383">
    <property type="entry name" value="F-box domain"/>
    <property type="match status" value="1"/>
</dbReference>
<dbReference type="AlphaFoldDB" id="A0A444ZCE7"/>
<dbReference type="InterPro" id="IPR050796">
    <property type="entry name" value="SCF_F-box_component"/>
</dbReference>
<dbReference type="SMR" id="A0A444ZCE7"/>
<gene>
    <name evidence="3" type="ORF">Ahy_B04g069356</name>
</gene>
<evidence type="ECO:0000313" key="4">
    <source>
        <dbReference type="Proteomes" id="UP000289738"/>
    </source>
</evidence>
<dbReference type="SMART" id="SM00256">
    <property type="entry name" value="FBOX"/>
    <property type="match status" value="1"/>
</dbReference>
<name>A0A444ZCE7_ARAHY</name>